<feature type="domain" description="RepB-like DNA primase" evidence="2">
    <location>
        <begin position="112"/>
        <end position="201"/>
    </location>
</feature>
<dbReference type="eggNOG" id="COG0305">
    <property type="taxonomic scope" value="Bacteria"/>
</dbReference>
<feature type="region of interest" description="Disordered" evidence="1">
    <location>
        <begin position="232"/>
        <end position="258"/>
    </location>
</feature>
<evidence type="ECO:0000313" key="3">
    <source>
        <dbReference type="EMBL" id="ACN14841.1"/>
    </source>
</evidence>
<dbReference type="Proteomes" id="UP000000442">
    <property type="component" value="Chromosome"/>
</dbReference>
<dbReference type="Gene3D" id="3.30.70.1790">
    <property type="entry name" value="RepB DNA-primase, N-terminal domain"/>
    <property type="match status" value="1"/>
</dbReference>
<evidence type="ECO:0000256" key="1">
    <source>
        <dbReference type="SAM" id="MobiDB-lite"/>
    </source>
</evidence>
<evidence type="ECO:0000259" key="2">
    <source>
        <dbReference type="Pfam" id="PF16793"/>
    </source>
</evidence>
<gene>
    <name evidence="3" type="ordered locus">HRM2_17350</name>
</gene>
<proteinExistence type="predicted"/>
<organism evidence="3 4">
    <name type="scientific">Desulforapulum autotrophicum (strain ATCC 43914 / DSM 3382 / VKM B-1955 / HRM2)</name>
    <name type="common">Desulfobacterium autotrophicum</name>
    <dbReference type="NCBI Taxonomy" id="177437"/>
    <lineage>
        <taxon>Bacteria</taxon>
        <taxon>Pseudomonadati</taxon>
        <taxon>Thermodesulfobacteriota</taxon>
        <taxon>Desulfobacteria</taxon>
        <taxon>Desulfobacterales</taxon>
        <taxon>Desulfobacteraceae</taxon>
        <taxon>Desulforapulum</taxon>
    </lineage>
</organism>
<keyword evidence="4" id="KW-1185">Reference proteome</keyword>
<sequence>MIQDTISSENCNSFFFKDSVLEALQQAGKHFGCKGKMVLASYGQNPQTGENLPPKVEHFSTTSNGDILLKIVNDLSRETHRNVYVPLCSFREDLPPGKKGGEADISTVFGLVADLDDDQAHKWPERLPFQPTYVLETSKDRFQAGYIFTDGVAPDAAKPVAVMLQEYSGCDFGTKDLSHVWRIPGTLNYPNKKKVDAGRSPEPQFVTFAKPIGDSVDFEELKNILEQWHSQKIERQRKSQEKHQKPKNGTKPFQFDGDINHLPVKPGTKDFILSGAPVGQRSEAIQTVLNALVYSNLDDGQIFSIFNSYPIGEKYSGQKSPVQWLQPQIKKARSYVTEKATAERTTGKETIQEPWGDIVSIEDREPSKFDPSSFPGVVGEMARAISEETETPFEMSAGLILSVLATACQGRFMIEVKEGYREPLNLWVVVALEPANRKSSTLTACTRPLTRWENEKRITMEPEISHAKVVRSLQESRLKSLRAKYGKAKPGKLDEIQEEIFTLENELEPIPVAPQIWSQDVTPEHLGTLMGINNERMTVLSAEGGIFDILGGRYSNGIPNLDLFLQGHAGDPVRVDRGSREPVNLENPCLSLGLSPQPDVLKGMASKPGFRGRGLLARPLYLLPQSNLGYRTLDTVPIPKDLDSQYERVVHSLLDITSPENERGESCPYILKLSHGAYKEWSAFYHVTEEGLRDGGQFEFIRGWAGKLPGAAARIAGLLHCAENIDQPWTKQVSLETMQSALDIAAVFSNHALIAFDLMGADEGMDKARKVWCWIRRKGFSSFKKRDCFDALKGTFPRMADIEDPVKILTERNYIRPQIKETGGRPSIICHVNPIFMKEG</sequence>
<dbReference type="eggNOG" id="COG3598">
    <property type="taxonomic scope" value="Bacteria"/>
</dbReference>
<dbReference type="EMBL" id="CP001087">
    <property type="protein sequence ID" value="ACN14841.1"/>
    <property type="molecule type" value="Genomic_DNA"/>
</dbReference>
<reference evidence="3 4" key="1">
    <citation type="journal article" date="2009" name="Environ. Microbiol.">
        <title>Genome sequence of Desulfobacterium autotrophicum HRM2, a marine sulfate reducer oxidizing organic carbon completely to carbon dioxide.</title>
        <authorList>
            <person name="Strittmatter A.W."/>
            <person name="Liesegang H."/>
            <person name="Rabus R."/>
            <person name="Decker I."/>
            <person name="Amann J."/>
            <person name="Andres S."/>
            <person name="Henne A."/>
            <person name="Fricke W.F."/>
            <person name="Martinez-Arias R."/>
            <person name="Bartels D."/>
            <person name="Goesmann A."/>
            <person name="Krause L."/>
            <person name="Puehler A."/>
            <person name="Klenk H.P."/>
            <person name="Richter M."/>
            <person name="Schuler M."/>
            <person name="Gloeckner F.O."/>
            <person name="Meyerdierks A."/>
            <person name="Gottschalk G."/>
            <person name="Amann R."/>
        </authorList>
    </citation>
    <scope>NUCLEOTIDE SEQUENCE [LARGE SCALE GENOMIC DNA]</scope>
    <source>
        <strain evidence="4">ATCC 43914 / DSM 3382 / HRM2</strain>
    </source>
</reference>
<dbReference type="STRING" id="177437.HRM2_17350"/>
<dbReference type="OrthoDB" id="9763644at2"/>
<evidence type="ECO:0000313" key="4">
    <source>
        <dbReference type="Proteomes" id="UP000000442"/>
    </source>
</evidence>
<dbReference type="InterPro" id="IPR039459">
    <property type="entry name" value="RepB-like_DNA_primase_dom"/>
</dbReference>
<dbReference type="AlphaFoldDB" id="C0QB42"/>
<dbReference type="Pfam" id="PF16793">
    <property type="entry name" value="RepB_primase"/>
    <property type="match status" value="1"/>
</dbReference>
<feature type="compositionally biased region" description="Basic and acidic residues" evidence="1">
    <location>
        <begin position="232"/>
        <end position="243"/>
    </location>
</feature>
<dbReference type="HOGENOM" id="CLU_338514_0_0_7"/>
<dbReference type="InterPro" id="IPR025048">
    <property type="entry name" value="DUF3987"/>
</dbReference>
<accession>C0QB42</accession>
<dbReference type="KEGG" id="dat:HRM2_17350"/>
<dbReference type="Pfam" id="PF13148">
    <property type="entry name" value="DUF3987"/>
    <property type="match status" value="1"/>
</dbReference>
<name>C0QB42_DESAH</name>
<protein>
    <recommendedName>
        <fullName evidence="2">RepB-like DNA primase domain-containing protein</fullName>
    </recommendedName>
</protein>